<proteinExistence type="predicted"/>
<dbReference type="SMART" id="SM00530">
    <property type="entry name" value="HTH_XRE"/>
    <property type="match status" value="1"/>
</dbReference>
<dbReference type="PANTHER" id="PTHR46558:SF11">
    <property type="entry name" value="HTH-TYPE TRANSCRIPTIONAL REGULATOR XRE"/>
    <property type="match status" value="1"/>
</dbReference>
<evidence type="ECO:0000259" key="2">
    <source>
        <dbReference type="PROSITE" id="PS50943"/>
    </source>
</evidence>
<dbReference type="InterPro" id="IPR010982">
    <property type="entry name" value="Lambda_DNA-bd_dom_sf"/>
</dbReference>
<comment type="caution">
    <text evidence="3">The sequence shown here is derived from an EMBL/GenBank/DDBJ whole genome shotgun (WGS) entry which is preliminary data.</text>
</comment>
<dbReference type="PROSITE" id="PS50943">
    <property type="entry name" value="HTH_CROC1"/>
    <property type="match status" value="1"/>
</dbReference>
<dbReference type="Gene3D" id="1.10.260.40">
    <property type="entry name" value="lambda repressor-like DNA-binding domains"/>
    <property type="match status" value="1"/>
</dbReference>
<evidence type="ECO:0000256" key="1">
    <source>
        <dbReference type="ARBA" id="ARBA00023125"/>
    </source>
</evidence>
<feature type="domain" description="HTH cro/C1-type" evidence="2">
    <location>
        <begin position="10"/>
        <end position="65"/>
    </location>
</feature>
<keyword evidence="1" id="KW-0238">DNA-binding</keyword>
<dbReference type="AlphaFoldDB" id="A0A243GHY5"/>
<dbReference type="PANTHER" id="PTHR46558">
    <property type="entry name" value="TRACRIPTIONAL REGULATORY PROTEIN-RELATED-RELATED"/>
    <property type="match status" value="1"/>
</dbReference>
<organism evidence="3 4">
    <name type="scientific">Bacillus thuringiensis subsp. finitimus</name>
    <dbReference type="NCBI Taxonomy" id="29337"/>
    <lineage>
        <taxon>Bacteria</taxon>
        <taxon>Bacillati</taxon>
        <taxon>Bacillota</taxon>
        <taxon>Bacilli</taxon>
        <taxon>Bacillales</taxon>
        <taxon>Bacillaceae</taxon>
        <taxon>Bacillus</taxon>
        <taxon>Bacillus cereus group</taxon>
    </lineage>
</organism>
<accession>A0A243GHY5</accession>
<dbReference type="Proteomes" id="UP000195030">
    <property type="component" value="Unassembled WGS sequence"/>
</dbReference>
<name>A0A243GHY5_BACTF</name>
<dbReference type="CDD" id="cd00093">
    <property type="entry name" value="HTH_XRE"/>
    <property type="match status" value="1"/>
</dbReference>
<sequence length="112" mass="12868">MSKNIIGVRIKEIRVELLKMSQLEFAEAINAKKTMISLYENGHRNPSRETVEKISRLSGVSADYIMGLSEYKSLNSTESKSLKDDLKEIMLQINDLDPKKREEIINLIKNEL</sequence>
<protein>
    <submittedName>
        <fullName evidence="3">Transcriptional regulator</fullName>
    </submittedName>
</protein>
<dbReference type="Pfam" id="PF01381">
    <property type="entry name" value="HTH_3"/>
    <property type="match status" value="1"/>
</dbReference>
<evidence type="ECO:0000313" key="3">
    <source>
        <dbReference type="EMBL" id="OUA07183.1"/>
    </source>
</evidence>
<dbReference type="EMBL" id="NFEL01000047">
    <property type="protein sequence ID" value="OUA07183.1"/>
    <property type="molecule type" value="Genomic_DNA"/>
</dbReference>
<evidence type="ECO:0000313" key="4">
    <source>
        <dbReference type="Proteomes" id="UP000195030"/>
    </source>
</evidence>
<dbReference type="SUPFAM" id="SSF47413">
    <property type="entry name" value="lambda repressor-like DNA-binding domains"/>
    <property type="match status" value="1"/>
</dbReference>
<dbReference type="InterPro" id="IPR001387">
    <property type="entry name" value="Cro/C1-type_HTH"/>
</dbReference>
<gene>
    <name evidence="3" type="ORF">BK772_17115</name>
</gene>
<dbReference type="RefSeq" id="WP_000041815.1">
    <property type="nucleotide sequence ID" value="NZ_NFEL01000047.1"/>
</dbReference>
<dbReference type="GO" id="GO:0003677">
    <property type="term" value="F:DNA binding"/>
    <property type="evidence" value="ECO:0007669"/>
    <property type="project" value="UniProtKB-KW"/>
</dbReference>
<reference evidence="3 4" key="1">
    <citation type="submission" date="2016-10" db="EMBL/GenBank/DDBJ databases">
        <title>Comparative genomics of Bacillus thuringiensis reveals a path to pathogens against multiple invertebrate hosts.</title>
        <authorList>
            <person name="Zheng J."/>
            <person name="Gao Q."/>
            <person name="Liu H."/>
            <person name="Peng D."/>
            <person name="Ruan L."/>
            <person name="Sun M."/>
        </authorList>
    </citation>
    <scope>NUCLEOTIDE SEQUENCE [LARGE SCALE GENOMIC DNA]</scope>
    <source>
        <strain evidence="3">CTC</strain>
    </source>
</reference>